<reference evidence="2" key="1">
    <citation type="submission" date="2020-06" db="EMBL/GenBank/DDBJ databases">
        <title>Draft genome of Bugula neritina, a colonial animal packing powerful symbionts and potential medicines.</title>
        <authorList>
            <person name="Rayko M."/>
        </authorList>
    </citation>
    <scope>NUCLEOTIDE SEQUENCE [LARGE SCALE GENOMIC DNA]</scope>
    <source>
        <strain evidence="2">Kwan_BN1</strain>
    </source>
</reference>
<organism evidence="2 3">
    <name type="scientific">Bugula neritina</name>
    <name type="common">Brown bryozoan</name>
    <name type="synonym">Sertularia neritina</name>
    <dbReference type="NCBI Taxonomy" id="10212"/>
    <lineage>
        <taxon>Eukaryota</taxon>
        <taxon>Metazoa</taxon>
        <taxon>Spiralia</taxon>
        <taxon>Lophotrochozoa</taxon>
        <taxon>Bryozoa</taxon>
        <taxon>Gymnolaemata</taxon>
        <taxon>Cheilostomatida</taxon>
        <taxon>Flustrina</taxon>
        <taxon>Buguloidea</taxon>
        <taxon>Bugulidae</taxon>
        <taxon>Bugula</taxon>
    </lineage>
</organism>
<evidence type="ECO:0000313" key="3">
    <source>
        <dbReference type="Proteomes" id="UP000593567"/>
    </source>
</evidence>
<name>A0A7J7KS35_BUGNE</name>
<gene>
    <name evidence="2" type="ORF">EB796_000744</name>
</gene>
<proteinExistence type="predicted"/>
<protein>
    <submittedName>
        <fullName evidence="2">Uncharacterized protein</fullName>
    </submittedName>
</protein>
<evidence type="ECO:0000313" key="2">
    <source>
        <dbReference type="EMBL" id="KAF6040903.1"/>
    </source>
</evidence>
<dbReference type="EMBL" id="VXIV02000093">
    <property type="protein sequence ID" value="KAF6040903.1"/>
    <property type="molecule type" value="Genomic_DNA"/>
</dbReference>
<dbReference type="AlphaFoldDB" id="A0A7J7KS35"/>
<feature type="region of interest" description="Disordered" evidence="1">
    <location>
        <begin position="1"/>
        <end position="53"/>
    </location>
</feature>
<comment type="caution">
    <text evidence="2">The sequence shown here is derived from an EMBL/GenBank/DDBJ whole genome shotgun (WGS) entry which is preliminary data.</text>
</comment>
<accession>A0A7J7KS35</accession>
<dbReference type="Proteomes" id="UP000593567">
    <property type="component" value="Unassembled WGS sequence"/>
</dbReference>
<evidence type="ECO:0000256" key="1">
    <source>
        <dbReference type="SAM" id="MobiDB-lite"/>
    </source>
</evidence>
<sequence length="214" mass="22760">MTSSTQNRADVGLRKDHSSFKSAQSTSPTGARKSLLASLSSTTEHSEGLPPSPFLKFDIGDQCGSLHPSESVTKWNSSPVTQLLASAPSNTLPKVMTTPTKRSRSTELMTHSLDSLGSACLASGAVLESPTKRSKLFEKPHSIEFSADLSCTNVTACSKPEAASHAARSTDLKQEVAAFDLSINTDFADCLNILNTAEKAVQNRMADSEMVKPS</sequence>
<feature type="compositionally biased region" description="Polar residues" evidence="1">
    <location>
        <begin position="20"/>
        <end position="29"/>
    </location>
</feature>
<keyword evidence="3" id="KW-1185">Reference proteome</keyword>